<dbReference type="Gene3D" id="2.30.30.380">
    <property type="entry name" value="Zn-finger domain of Sec23/24"/>
    <property type="match status" value="1"/>
</dbReference>
<evidence type="ECO:0000259" key="8">
    <source>
        <dbReference type="Pfam" id="PF04815"/>
    </source>
</evidence>
<dbReference type="InterPro" id="IPR036174">
    <property type="entry name" value="Znf_Sec23_Sec24_sf"/>
</dbReference>
<reference evidence="11" key="1">
    <citation type="journal article" date="2011" name="Proc. Natl. Acad. Sci. U.S.A.">
        <title>Obligate biotrophy features unraveled by the genomic analysis of rust fungi.</title>
        <authorList>
            <person name="Duplessis S."/>
            <person name="Cuomo C.A."/>
            <person name="Lin Y.-C."/>
            <person name="Aerts A."/>
            <person name="Tisserant E."/>
            <person name="Veneault-Fourrey C."/>
            <person name="Joly D.L."/>
            <person name="Hacquard S."/>
            <person name="Amselem J."/>
            <person name="Cantarel B.L."/>
            <person name="Chiu R."/>
            <person name="Coutinho P.M."/>
            <person name="Feau N."/>
            <person name="Field M."/>
            <person name="Frey P."/>
            <person name="Gelhaye E."/>
            <person name="Goldberg J."/>
            <person name="Grabherr M.G."/>
            <person name="Kodira C.D."/>
            <person name="Kohler A."/>
            <person name="Kuees U."/>
            <person name="Lindquist E.A."/>
            <person name="Lucas S.M."/>
            <person name="Mago R."/>
            <person name="Mauceli E."/>
            <person name="Morin E."/>
            <person name="Murat C."/>
            <person name="Pangilinan J.L."/>
            <person name="Park R."/>
            <person name="Pearson M."/>
            <person name="Quesneville H."/>
            <person name="Rouhier N."/>
            <person name="Sakthikumar S."/>
            <person name="Salamov A.A."/>
            <person name="Schmutz J."/>
            <person name="Selles B."/>
            <person name="Shapiro H."/>
            <person name="Tanguay P."/>
            <person name="Tuskan G.A."/>
            <person name="Henrissat B."/>
            <person name="Van de Peer Y."/>
            <person name="Rouze P."/>
            <person name="Ellis J.G."/>
            <person name="Dodds P.N."/>
            <person name="Schein J.E."/>
            <person name="Zhong S."/>
            <person name="Hamelin R.C."/>
            <person name="Grigoriev I.V."/>
            <person name="Szabo L.J."/>
            <person name="Martin F."/>
        </authorList>
    </citation>
    <scope>NUCLEOTIDE SEQUENCE [LARGE SCALE GENOMIC DNA]</scope>
    <source>
        <strain evidence="11">98AG31 / pathotype 3-4-7</strain>
    </source>
</reference>
<dbReference type="InterPro" id="IPR036180">
    <property type="entry name" value="Gelsolin-like_dom_sf"/>
</dbReference>
<evidence type="ECO:0000256" key="1">
    <source>
        <dbReference type="ARBA" id="ARBA00008334"/>
    </source>
</evidence>
<gene>
    <name evidence="10" type="ORF">MELLADRAFT_50176</name>
</gene>
<keyword evidence="2" id="KW-0813">Transport</keyword>
<keyword evidence="11" id="KW-1185">Reference proteome</keyword>
<feature type="compositionally biased region" description="Basic and acidic residues" evidence="4">
    <location>
        <begin position="85"/>
        <end position="100"/>
    </location>
</feature>
<dbReference type="InterPro" id="IPR029006">
    <property type="entry name" value="ADF-H/Gelsolin-like_dom_sf"/>
</dbReference>
<dbReference type="GO" id="GO:0006886">
    <property type="term" value="P:intracellular protein transport"/>
    <property type="evidence" value="ECO:0007669"/>
    <property type="project" value="InterPro"/>
</dbReference>
<evidence type="ECO:0000313" key="10">
    <source>
        <dbReference type="EMBL" id="EGG01243.1"/>
    </source>
</evidence>
<dbReference type="InterPro" id="IPR007123">
    <property type="entry name" value="Gelsolin-like_dom"/>
</dbReference>
<dbReference type="EMBL" id="GL883140">
    <property type="protein sequence ID" value="EGG01243.1"/>
    <property type="molecule type" value="Genomic_DNA"/>
</dbReference>
<dbReference type="InterPro" id="IPR036465">
    <property type="entry name" value="vWFA_dom_sf"/>
</dbReference>
<evidence type="ECO:0000259" key="7">
    <source>
        <dbReference type="Pfam" id="PF04811"/>
    </source>
</evidence>
<feature type="domain" description="Sec23/Sec24 beta-sandwich" evidence="9">
    <location>
        <begin position="592"/>
        <end position="674"/>
    </location>
</feature>
<dbReference type="Gene3D" id="2.60.40.1670">
    <property type="entry name" value="beta-sandwich domain of Sec23/24"/>
    <property type="match status" value="1"/>
</dbReference>
<accession>F4S294</accession>
<proteinExistence type="inferred from homology"/>
<dbReference type="GO" id="GO:0030127">
    <property type="term" value="C:COPII vesicle coat"/>
    <property type="evidence" value="ECO:0007669"/>
    <property type="project" value="InterPro"/>
</dbReference>
<dbReference type="Pfam" id="PF04810">
    <property type="entry name" value="zf-Sec23_Sec24"/>
    <property type="match status" value="1"/>
</dbReference>
<feature type="compositionally biased region" description="Polar residues" evidence="4">
    <location>
        <begin position="63"/>
        <end position="82"/>
    </location>
</feature>
<dbReference type="Gene3D" id="1.20.120.730">
    <property type="entry name" value="Sec23/Sec24 helical domain"/>
    <property type="match status" value="1"/>
</dbReference>
<protein>
    <submittedName>
        <fullName evidence="10">Uncharacterized protein</fullName>
    </submittedName>
</protein>
<dbReference type="VEuPathDB" id="FungiDB:MELLADRAFT_50176"/>
<dbReference type="SUPFAM" id="SSF53300">
    <property type="entry name" value="vWA-like"/>
    <property type="match status" value="1"/>
</dbReference>
<feature type="domain" description="Gelsolin-like" evidence="5">
    <location>
        <begin position="819"/>
        <end position="884"/>
    </location>
</feature>
<dbReference type="GeneID" id="18928674"/>
<feature type="region of interest" description="Disordered" evidence="4">
    <location>
        <begin position="1"/>
        <end position="139"/>
    </location>
</feature>
<evidence type="ECO:0000259" key="9">
    <source>
        <dbReference type="Pfam" id="PF08033"/>
    </source>
</evidence>
<dbReference type="SUPFAM" id="SSF82919">
    <property type="entry name" value="Zn-finger domain of Sec23/24"/>
    <property type="match status" value="1"/>
</dbReference>
<evidence type="ECO:0000256" key="2">
    <source>
        <dbReference type="ARBA" id="ARBA00022448"/>
    </source>
</evidence>
<name>F4S294_MELLP</name>
<dbReference type="InterPro" id="IPR036175">
    <property type="entry name" value="Sec23/24_helical_dom_sf"/>
</dbReference>
<dbReference type="AlphaFoldDB" id="F4S294"/>
<dbReference type="Gene3D" id="3.40.50.410">
    <property type="entry name" value="von Willebrand factor, type A domain"/>
    <property type="match status" value="1"/>
</dbReference>
<dbReference type="Pfam" id="PF00626">
    <property type="entry name" value="Gelsolin"/>
    <property type="match status" value="1"/>
</dbReference>
<dbReference type="eggNOG" id="KOG1984">
    <property type="taxonomic scope" value="Eukaryota"/>
</dbReference>
<dbReference type="GO" id="GO:0000149">
    <property type="term" value="F:SNARE binding"/>
    <property type="evidence" value="ECO:0007669"/>
    <property type="project" value="TreeGrafter"/>
</dbReference>
<evidence type="ECO:0000313" key="11">
    <source>
        <dbReference type="Proteomes" id="UP000001072"/>
    </source>
</evidence>
<dbReference type="STRING" id="747676.F4S294"/>
<dbReference type="SUPFAM" id="SSF82754">
    <property type="entry name" value="C-terminal, gelsolin-like domain of Sec23/24"/>
    <property type="match status" value="1"/>
</dbReference>
<dbReference type="SUPFAM" id="SSF81995">
    <property type="entry name" value="beta-sandwich domain of Sec23/24"/>
    <property type="match status" value="1"/>
</dbReference>
<dbReference type="Pfam" id="PF04811">
    <property type="entry name" value="Sec23_trunk"/>
    <property type="match status" value="1"/>
</dbReference>
<dbReference type="InterPro" id="IPR006900">
    <property type="entry name" value="Sec23/24_helical_dom"/>
</dbReference>
<dbReference type="HOGENOM" id="CLU_004589_1_0_1"/>
<evidence type="ECO:0000256" key="4">
    <source>
        <dbReference type="SAM" id="MobiDB-lite"/>
    </source>
</evidence>
<dbReference type="PANTHER" id="PTHR13803:SF4">
    <property type="entry name" value="SECRETORY 24CD, ISOFORM C"/>
    <property type="match status" value="1"/>
</dbReference>
<dbReference type="InterPro" id="IPR012990">
    <property type="entry name" value="Beta-sandwich_Sec23_24"/>
</dbReference>
<dbReference type="Gene3D" id="3.40.20.10">
    <property type="entry name" value="Severin"/>
    <property type="match status" value="1"/>
</dbReference>
<dbReference type="GO" id="GO:0070971">
    <property type="term" value="C:endoplasmic reticulum exit site"/>
    <property type="evidence" value="ECO:0007669"/>
    <property type="project" value="TreeGrafter"/>
</dbReference>
<evidence type="ECO:0000259" key="5">
    <source>
        <dbReference type="Pfam" id="PF00626"/>
    </source>
</evidence>
<comment type="similarity">
    <text evidence="1">Belongs to the SEC23/SEC24 family. SEC24 subfamily.</text>
</comment>
<dbReference type="GO" id="GO:0090110">
    <property type="term" value="P:COPII-coated vesicle cargo loading"/>
    <property type="evidence" value="ECO:0007669"/>
    <property type="project" value="TreeGrafter"/>
</dbReference>
<feature type="domain" description="Zinc finger Sec23/Sec24-type" evidence="6">
    <location>
        <begin position="249"/>
        <end position="287"/>
    </location>
</feature>
<feature type="compositionally biased region" description="Polar residues" evidence="4">
    <location>
        <begin position="23"/>
        <end position="38"/>
    </location>
</feature>
<dbReference type="InterPro" id="IPR050550">
    <property type="entry name" value="SEC23_SEC24_subfamily"/>
</dbReference>
<dbReference type="FunCoup" id="F4S294">
    <property type="interactions" value="594"/>
</dbReference>
<sequence length="965" mass="106326">MSQNVDPAPVKAKRPARAYHQEFGSTSSAGPGMMSSNAPPAPSGYGGVGVGATSPMPPRPQLGSPSLPQTGFPNPPTYQQNAPLRHPDRPAHLQNYEHRPMSALPPGPPLQPESAIAQPPHTAGQRLSGPRNRIDPNQIPSPVTVQEQDGLAYESEPFVTSSAIARLAGLSGLVPAQVPLSLTDYVAVDDGNCSPRFIRATTYSIPHSDELANAAQLPIGLMIQPFAELKYEEGGQVPLVDFSQGPEGPPRCQDCRGYINPWVQFIEGGQKFICNLCGKTTEVSSSYFCNLDMSGRRMDCHQRAELCRGSVDFIVNKDYWVQSDSSDINLKPRKPEPMIHLFAIDVSWSSGKSGMLNQVTKGIKDILYPSDDINEGDEERFRNTLVPGSRVGIITFDRTVHFYNLKAGLEQAQMMVVSDLDDMFVPLGSEAMLVDPIESRSIIEALLDLIPVMFGENQIIESALGGPVQAALMSLKRLGGQVNIFLTSLPTIGPGSLKQREDTKLYNTDKEKTLFLPADPWYRQVAEECSLAGIGINTFLFPSQYIDVASISVLSGITGGEVFFHPRFTPTRDGCKVLAELRRVLTRETAVSVTMRIRCSNGIRIAEHFGSFLQRNVTDLDFGNMDADKAIAAIIKHEGKLDEKYEAHFQCALLYTSANGERRVRCHNLALSVTSAMGNVFRSADMDATIAVVTKQYVAQVTQIPLRDVRATLTDTCVKILLAYRKNCASSTSPGQLILPESYKLFPLYALGLMKTKAMKGGNVSSDVRTHYMRYLKSLGVASTVLMLYPRMVPIHASEDDVGELKGNGRIKIATQMRASYLRMEPHGAYLLENGDVMLLWLGSSVSPKIIEDLYGVNSLEELDPQLSSLPIRENRLSNQVRRMIKYFETQRGGRRNLPILIARQNVDGSELEFANMLVEDQNNDAMSYVDYLCFVHKQIQMDLSGERKDESSGIDPSALWRGAW</sequence>
<feature type="domain" description="Sec23/Sec24 helical" evidence="8">
    <location>
        <begin position="685"/>
        <end position="785"/>
    </location>
</feature>
<organism evidence="11">
    <name type="scientific">Melampsora larici-populina (strain 98AG31 / pathotype 3-4-7)</name>
    <name type="common">Poplar leaf rust fungus</name>
    <dbReference type="NCBI Taxonomy" id="747676"/>
    <lineage>
        <taxon>Eukaryota</taxon>
        <taxon>Fungi</taxon>
        <taxon>Dikarya</taxon>
        <taxon>Basidiomycota</taxon>
        <taxon>Pucciniomycotina</taxon>
        <taxon>Pucciniomycetes</taxon>
        <taxon>Pucciniales</taxon>
        <taxon>Melampsoraceae</taxon>
        <taxon>Melampsora</taxon>
    </lineage>
</organism>
<feature type="domain" description="Sec23/Sec24 trunk" evidence="7">
    <location>
        <begin position="335"/>
        <end position="584"/>
    </location>
</feature>
<dbReference type="GO" id="GO:0008270">
    <property type="term" value="F:zinc ion binding"/>
    <property type="evidence" value="ECO:0007669"/>
    <property type="project" value="InterPro"/>
</dbReference>
<dbReference type="OrthoDB" id="49016at2759"/>
<dbReference type="InterPro" id="IPR006895">
    <property type="entry name" value="Znf_Sec23_Sec24"/>
</dbReference>
<dbReference type="Proteomes" id="UP000001072">
    <property type="component" value="Unassembled WGS sequence"/>
</dbReference>
<keyword evidence="3" id="KW-0653">Protein transport</keyword>
<dbReference type="Pfam" id="PF08033">
    <property type="entry name" value="Sec23_BS"/>
    <property type="match status" value="1"/>
</dbReference>
<evidence type="ECO:0000256" key="3">
    <source>
        <dbReference type="ARBA" id="ARBA00022927"/>
    </source>
</evidence>
<dbReference type="SUPFAM" id="SSF81811">
    <property type="entry name" value="Helical domain of Sec23/24"/>
    <property type="match status" value="1"/>
</dbReference>
<dbReference type="KEGG" id="mlr:MELLADRAFT_50176"/>
<dbReference type="Pfam" id="PF04815">
    <property type="entry name" value="Sec23_helical"/>
    <property type="match status" value="1"/>
</dbReference>
<dbReference type="InterPro" id="IPR006896">
    <property type="entry name" value="Sec23/24_trunk_dom"/>
</dbReference>
<dbReference type="PANTHER" id="PTHR13803">
    <property type="entry name" value="SEC24-RELATED PROTEIN"/>
    <property type="match status" value="1"/>
</dbReference>
<dbReference type="InParanoid" id="F4S294"/>
<dbReference type="RefSeq" id="XP_007415593.1">
    <property type="nucleotide sequence ID" value="XM_007415531.1"/>
</dbReference>
<evidence type="ECO:0000259" key="6">
    <source>
        <dbReference type="Pfam" id="PF04810"/>
    </source>
</evidence>